<dbReference type="EMBL" id="JAGMUX010000005">
    <property type="protein sequence ID" value="KAH7258894.1"/>
    <property type="molecule type" value="Genomic_DNA"/>
</dbReference>
<comment type="caution">
    <text evidence="4">The sequence shown here is derived from an EMBL/GenBank/DDBJ whole genome shotgun (WGS) entry which is preliminary data.</text>
</comment>
<dbReference type="SUPFAM" id="SSF51735">
    <property type="entry name" value="NAD(P)-binding Rossmann-fold domains"/>
    <property type="match status" value="1"/>
</dbReference>
<accession>A0A9P9HM05</accession>
<dbReference type="PANTHER" id="PTHR24320">
    <property type="entry name" value="RETINOL DEHYDROGENASE"/>
    <property type="match status" value="1"/>
</dbReference>
<dbReference type="PANTHER" id="PTHR24320:SF283">
    <property type="entry name" value="RETINOL DEHYDROGENASE 11"/>
    <property type="match status" value="1"/>
</dbReference>
<keyword evidence="2" id="KW-0560">Oxidoreductase</keyword>
<dbReference type="GO" id="GO:0016491">
    <property type="term" value="F:oxidoreductase activity"/>
    <property type="evidence" value="ECO:0007669"/>
    <property type="project" value="UniProtKB-KW"/>
</dbReference>
<dbReference type="Gene3D" id="3.40.50.720">
    <property type="entry name" value="NAD(P)-binding Rossmann-like Domain"/>
    <property type="match status" value="1"/>
</dbReference>
<dbReference type="RefSeq" id="XP_046051602.1">
    <property type="nucleotide sequence ID" value="XM_046198023.1"/>
</dbReference>
<evidence type="ECO:0000313" key="4">
    <source>
        <dbReference type="EMBL" id="KAH7258894.1"/>
    </source>
</evidence>
<name>A0A9P9HM05_FUSRE</name>
<dbReference type="OrthoDB" id="191139at2759"/>
<gene>
    <name evidence="4" type="ORF">BKA55DRAFT_673314</name>
</gene>
<evidence type="ECO:0000256" key="2">
    <source>
        <dbReference type="ARBA" id="ARBA00023002"/>
    </source>
</evidence>
<evidence type="ECO:0000256" key="3">
    <source>
        <dbReference type="RuleBase" id="RU000363"/>
    </source>
</evidence>
<keyword evidence="5" id="KW-1185">Reference proteome</keyword>
<sequence>MKFDITGPPPPWHRFSNRLRPATASPRILILLDRSKTKYQSVIDKIHDINASVSVKFVETDFEFMANVRKAADTILADRDVTTIDALFNNAGVITNDLVRTPDGFESQFAINHLSHFLLTNMLMPRLFTSSCPKIVNISSLGHQHCQPTFQEPHFNNIDPQKYNPTEAYAKSKGAQVLFSVALNRRTNLKLETLMVMTQEIVGRSLEEANETLTKTSEGGCATGLTTPLELDVPNGVFMNDCEVPKDPELVTAWAQDAGKAEVCWRVSEGAVGQSFSFEVGLL</sequence>
<organism evidence="4 5">
    <name type="scientific">Fusarium redolens</name>
    <dbReference type="NCBI Taxonomy" id="48865"/>
    <lineage>
        <taxon>Eukaryota</taxon>
        <taxon>Fungi</taxon>
        <taxon>Dikarya</taxon>
        <taxon>Ascomycota</taxon>
        <taxon>Pezizomycotina</taxon>
        <taxon>Sordariomycetes</taxon>
        <taxon>Hypocreomycetidae</taxon>
        <taxon>Hypocreales</taxon>
        <taxon>Nectriaceae</taxon>
        <taxon>Fusarium</taxon>
        <taxon>Fusarium redolens species complex</taxon>
    </lineage>
</organism>
<protein>
    <submittedName>
        <fullName evidence="4">Short-chain dehydrogenase</fullName>
    </submittedName>
</protein>
<proteinExistence type="inferred from homology"/>
<evidence type="ECO:0000256" key="1">
    <source>
        <dbReference type="ARBA" id="ARBA00006484"/>
    </source>
</evidence>
<dbReference type="PRINTS" id="PR00080">
    <property type="entry name" value="SDRFAMILY"/>
</dbReference>
<dbReference type="GeneID" id="70227977"/>
<dbReference type="Proteomes" id="UP000720189">
    <property type="component" value="Unassembled WGS sequence"/>
</dbReference>
<reference evidence="4" key="1">
    <citation type="journal article" date="2021" name="Nat. Commun.">
        <title>Genetic determinants of endophytism in the Arabidopsis root mycobiome.</title>
        <authorList>
            <person name="Mesny F."/>
            <person name="Miyauchi S."/>
            <person name="Thiergart T."/>
            <person name="Pickel B."/>
            <person name="Atanasova L."/>
            <person name="Karlsson M."/>
            <person name="Huettel B."/>
            <person name="Barry K.W."/>
            <person name="Haridas S."/>
            <person name="Chen C."/>
            <person name="Bauer D."/>
            <person name="Andreopoulos W."/>
            <person name="Pangilinan J."/>
            <person name="LaButti K."/>
            <person name="Riley R."/>
            <person name="Lipzen A."/>
            <person name="Clum A."/>
            <person name="Drula E."/>
            <person name="Henrissat B."/>
            <person name="Kohler A."/>
            <person name="Grigoriev I.V."/>
            <person name="Martin F.M."/>
            <person name="Hacquard S."/>
        </authorList>
    </citation>
    <scope>NUCLEOTIDE SEQUENCE</scope>
    <source>
        <strain evidence="4">MPI-CAGE-AT-0023</strain>
    </source>
</reference>
<dbReference type="AlphaFoldDB" id="A0A9P9HM05"/>
<dbReference type="InterPro" id="IPR036291">
    <property type="entry name" value="NAD(P)-bd_dom_sf"/>
</dbReference>
<dbReference type="Pfam" id="PF00106">
    <property type="entry name" value="adh_short"/>
    <property type="match status" value="1"/>
</dbReference>
<dbReference type="InterPro" id="IPR002347">
    <property type="entry name" value="SDR_fam"/>
</dbReference>
<comment type="similarity">
    <text evidence="1 3">Belongs to the short-chain dehydrogenases/reductases (SDR) family.</text>
</comment>
<evidence type="ECO:0000313" key="5">
    <source>
        <dbReference type="Proteomes" id="UP000720189"/>
    </source>
</evidence>